<reference evidence="3 4" key="1">
    <citation type="journal article" date="2013" name="Genome Announc.">
        <title>Draft Genome Sequence of Arthrobacter crystallopoietes Strain BAB-32, Revealing Genes for Bioremediation.</title>
        <authorList>
            <person name="Joshi M.N."/>
            <person name="Pandit A.S."/>
            <person name="Sharma A."/>
            <person name="Pandya R.V."/>
            <person name="Desai S.M."/>
            <person name="Saxena A.K."/>
            <person name="Bagatharia S.B."/>
        </authorList>
    </citation>
    <scope>NUCLEOTIDE SEQUENCE [LARGE SCALE GENOMIC DNA]</scope>
    <source>
        <strain evidence="3 4">BAB-32</strain>
    </source>
</reference>
<proteinExistence type="predicted"/>
<sequence>PTVTARGPASAATNVAVGSNVTATFSEFMQGVSGTTFTLRNPAGTVIPAVVTYDQATKRATLNPSANLAPNTVYTVRLAGGTTAIRDTANIALASTSWTFTTAAAPTVTARTPGSGGTAVVSANNITATFSKSVTGVSGTTFTLKNAAGTVIPAAVSYDATTRVATLNPSANLPADARFTATLTGGPSAIRDTTGLPLASTSWSFTTGPAPTITTRTPAVNATAVRRANNITATFSEAMQGITGSTFTLRNASTGAVISAVVSRNGTTNQWILNPSATLASNTRYTVRITGGTSAARDLAGNPAATTSWNFTTGTL</sequence>
<dbReference type="Gene3D" id="2.60.40.1220">
    <property type="match status" value="3"/>
</dbReference>
<feature type="non-terminal residue" evidence="3">
    <location>
        <position position="1"/>
    </location>
</feature>
<name>N1V9J5_9MICC</name>
<feature type="domain" description="SbsA Ig-like" evidence="2">
    <location>
        <begin position="210"/>
        <end position="313"/>
    </location>
</feature>
<feature type="domain" description="SbsA Ig-like" evidence="2">
    <location>
        <begin position="1"/>
        <end position="102"/>
    </location>
</feature>
<keyword evidence="4" id="KW-1185">Reference proteome</keyword>
<accession>N1V9J5</accession>
<dbReference type="GO" id="GO:0008233">
    <property type="term" value="F:peptidase activity"/>
    <property type="evidence" value="ECO:0007669"/>
    <property type="project" value="UniProtKB-KW"/>
</dbReference>
<evidence type="ECO:0000313" key="3">
    <source>
        <dbReference type="EMBL" id="EMY34948.1"/>
    </source>
</evidence>
<dbReference type="InterPro" id="IPR014755">
    <property type="entry name" value="Cu-Rt/internalin_Ig-like"/>
</dbReference>
<dbReference type="Pfam" id="PF13205">
    <property type="entry name" value="Big_5"/>
    <property type="match status" value="3"/>
</dbReference>
<evidence type="ECO:0000256" key="1">
    <source>
        <dbReference type="ARBA" id="ARBA00022729"/>
    </source>
</evidence>
<gene>
    <name evidence="3" type="ORF">D477_007069</name>
</gene>
<dbReference type="AlphaFoldDB" id="N1V9J5"/>
<dbReference type="InterPro" id="IPR032812">
    <property type="entry name" value="SbsA_Ig"/>
</dbReference>
<comment type="caution">
    <text evidence="3">The sequence shown here is derived from an EMBL/GenBank/DDBJ whole genome shotgun (WGS) entry which is preliminary data.</text>
</comment>
<dbReference type="Proteomes" id="UP000010729">
    <property type="component" value="Unassembled WGS sequence"/>
</dbReference>
<protein>
    <submittedName>
        <fullName evidence="3">Subtilisin-like serine protease</fullName>
    </submittedName>
</protein>
<keyword evidence="3" id="KW-0378">Hydrolase</keyword>
<dbReference type="EMBL" id="ANPE02000093">
    <property type="protein sequence ID" value="EMY34948.1"/>
    <property type="molecule type" value="Genomic_DNA"/>
</dbReference>
<feature type="domain" description="SbsA Ig-like" evidence="2">
    <location>
        <begin position="104"/>
        <end position="207"/>
    </location>
</feature>
<keyword evidence="1" id="KW-0732">Signal</keyword>
<evidence type="ECO:0000259" key="2">
    <source>
        <dbReference type="Pfam" id="PF13205"/>
    </source>
</evidence>
<dbReference type="RefSeq" id="WP_005268266.1">
    <property type="nucleotide sequence ID" value="NZ_ANPE02000093.1"/>
</dbReference>
<evidence type="ECO:0000313" key="4">
    <source>
        <dbReference type="Proteomes" id="UP000010729"/>
    </source>
</evidence>
<keyword evidence="3" id="KW-0645">Protease</keyword>
<organism evidence="3 4">
    <name type="scientific">Arthrobacter crystallopoietes BAB-32</name>
    <dbReference type="NCBI Taxonomy" id="1246476"/>
    <lineage>
        <taxon>Bacteria</taxon>
        <taxon>Bacillati</taxon>
        <taxon>Actinomycetota</taxon>
        <taxon>Actinomycetes</taxon>
        <taxon>Micrococcales</taxon>
        <taxon>Micrococcaceae</taxon>
        <taxon>Crystallibacter</taxon>
    </lineage>
</organism>
<dbReference type="GO" id="GO:0006508">
    <property type="term" value="P:proteolysis"/>
    <property type="evidence" value="ECO:0007669"/>
    <property type="project" value="UniProtKB-KW"/>
</dbReference>